<evidence type="ECO:0000256" key="1">
    <source>
        <dbReference type="SAM" id="Phobius"/>
    </source>
</evidence>
<feature type="transmembrane region" description="Helical" evidence="1">
    <location>
        <begin position="65"/>
        <end position="84"/>
    </location>
</feature>
<keyword evidence="1" id="KW-1133">Transmembrane helix</keyword>
<evidence type="ECO:0000313" key="3">
    <source>
        <dbReference type="Proteomes" id="UP000240974"/>
    </source>
</evidence>
<feature type="transmembrane region" description="Helical" evidence="1">
    <location>
        <begin position="228"/>
        <end position="247"/>
    </location>
</feature>
<evidence type="ECO:0008006" key="4">
    <source>
        <dbReference type="Google" id="ProtNLM"/>
    </source>
</evidence>
<evidence type="ECO:0000313" key="2">
    <source>
        <dbReference type="EMBL" id="PST41534.1"/>
    </source>
</evidence>
<feature type="transmembrane region" description="Helical" evidence="1">
    <location>
        <begin position="373"/>
        <end position="394"/>
    </location>
</feature>
<accession>A0A2T3G1W2</accession>
<feature type="transmembrane region" description="Helical" evidence="1">
    <location>
        <begin position="203"/>
        <end position="222"/>
    </location>
</feature>
<feature type="transmembrane region" description="Helical" evidence="1">
    <location>
        <begin position="406"/>
        <end position="424"/>
    </location>
</feature>
<reference evidence="2 3" key="1">
    <citation type="journal article" date="2019" name="Int. J. Syst. Evol. Microbiol.">
        <title>Faecalibacillus intestinalis gen. nov., sp. nov. and Faecalibacillus faecis sp. nov., isolated from human faeces.</title>
        <authorList>
            <person name="Seo B."/>
            <person name="Jeon K."/>
            <person name="Baek I."/>
            <person name="Lee Y.M."/>
            <person name="Baek K."/>
            <person name="Ko G."/>
        </authorList>
    </citation>
    <scope>NUCLEOTIDE SEQUENCE [LARGE SCALE GENOMIC DNA]</scope>
    <source>
        <strain evidence="2 3">SNUG30099</strain>
    </source>
</reference>
<feature type="transmembrane region" description="Helical" evidence="1">
    <location>
        <begin position="348"/>
        <end position="366"/>
    </location>
</feature>
<feature type="transmembrane region" description="Helical" evidence="1">
    <location>
        <begin position="431"/>
        <end position="451"/>
    </location>
</feature>
<gene>
    <name evidence="2" type="ORF">C7U54_06915</name>
</gene>
<feature type="transmembrane region" description="Helical" evidence="1">
    <location>
        <begin position="96"/>
        <end position="113"/>
    </location>
</feature>
<feature type="transmembrane region" description="Helical" evidence="1">
    <location>
        <begin position="37"/>
        <end position="59"/>
    </location>
</feature>
<dbReference type="EMBL" id="PYLQ01000007">
    <property type="protein sequence ID" value="PST41534.1"/>
    <property type="molecule type" value="Genomic_DNA"/>
</dbReference>
<feature type="transmembrane region" description="Helical" evidence="1">
    <location>
        <begin position="176"/>
        <end position="196"/>
    </location>
</feature>
<keyword evidence="3" id="KW-1185">Reference proteome</keyword>
<comment type="caution">
    <text evidence="2">The sequence shown here is derived from an EMBL/GenBank/DDBJ whole genome shotgun (WGS) entry which is preliminary data.</text>
</comment>
<dbReference type="RefSeq" id="WP_107029777.1">
    <property type="nucleotide sequence ID" value="NZ_PYLQ01000007.1"/>
</dbReference>
<dbReference type="AlphaFoldDB" id="A0A2T3G1W2"/>
<protein>
    <recommendedName>
        <fullName evidence="4">Glycosyltransferase RgtA/B/C/D-like domain-containing protein</fullName>
    </recommendedName>
</protein>
<keyword evidence="1" id="KW-0472">Membrane</keyword>
<dbReference type="Proteomes" id="UP000240974">
    <property type="component" value="Unassembled WGS sequence"/>
</dbReference>
<keyword evidence="1" id="KW-0812">Transmembrane</keyword>
<proteinExistence type="predicted"/>
<organism evidence="2 3">
    <name type="scientific">Faecalibacillus intestinalis</name>
    <dbReference type="NCBI Taxonomy" id="1982626"/>
    <lineage>
        <taxon>Bacteria</taxon>
        <taxon>Bacillati</taxon>
        <taxon>Bacillota</taxon>
        <taxon>Erysipelotrichia</taxon>
        <taxon>Erysipelotrichales</taxon>
        <taxon>Coprobacillaceae</taxon>
        <taxon>Faecalibacillus</taxon>
    </lineage>
</organism>
<feature type="transmembrane region" description="Helical" evidence="1">
    <location>
        <begin position="254"/>
        <end position="271"/>
    </location>
</feature>
<feature type="transmembrane region" description="Helical" evidence="1">
    <location>
        <begin position="6"/>
        <end position="25"/>
    </location>
</feature>
<sequence length="589" mass="68531">MNCSIIASLIFLIGAGSLFLSVFFWKKSKKQLFALQWIIILIIVLSCYHTLISGIFQVLCIPINVISIGVVDLISSIFFWYIIIKYKDIQHYKFELVDLIFIVLLLLGLIYFTKIHYSGMSLRINYASIDAGVHFKNALYTINFQKVDGMFYDMVWNALFIEFLGVFVSPSAFYKLYVLADILNLGLAAAMFYCVIRHKISSSFEKIIGVLLSGIYVITYPLNVTLFGFTYLGMSITIIGIIILLMEFYMKNEISIKFCILLLMLTCFGVFETYVLFVPVLYFAVILCVFFKQSKAKCLFSKGTILTSCAIFLVPCILGLYFVYGSIFTNGVTVANAINNEGGCYRELFSNFIFFISVAILGYLMIIRKKENVLLEILTPLLVVFSIIIFIMVLKGKASTYYYYKMYYPIWLVIMLLNYEGFLYTKNETKILSCSVWGMWILLFAIFANNIETRLQNKNPNILSEVRSQHYVDIVKFNNTYLFLPAYDEQRIDLYQWVYNFIDLADETCIPGAVRYEDNFWFQDITMQDFSDWDFYNMNFKSFNEKIRKINSKYILVFYDSPVYLENSNYFDSFEKKYVNNIGFIAEIK</sequence>
<name>A0A2T3G1W2_9FIRM</name>
<feature type="transmembrane region" description="Helical" evidence="1">
    <location>
        <begin position="305"/>
        <end position="328"/>
    </location>
</feature>